<comment type="caution">
    <text evidence="1">The sequence shown here is derived from an EMBL/GenBank/DDBJ whole genome shotgun (WGS) entry which is preliminary data.</text>
</comment>
<proteinExistence type="predicted"/>
<dbReference type="Proteomes" id="UP000287224">
    <property type="component" value="Unassembled WGS sequence"/>
</dbReference>
<accession>A0A401ZMG0</accession>
<sequence length="63" mass="6824">MTGKKSAHLPYHAASLHAAIAKLVDGNQHTCSHDQSKWMIDGYKYTQAIVITTGGVLKNCPKS</sequence>
<protein>
    <submittedName>
        <fullName evidence="1">Uncharacterized protein</fullName>
    </submittedName>
</protein>
<dbReference type="AlphaFoldDB" id="A0A401ZMG0"/>
<dbReference type="EMBL" id="BIFQ01000002">
    <property type="protein sequence ID" value="GCE08067.1"/>
    <property type="molecule type" value="Genomic_DNA"/>
</dbReference>
<gene>
    <name evidence="1" type="ORF">KDAU_53960</name>
</gene>
<name>A0A401ZMG0_9CHLR</name>
<organism evidence="1 2">
    <name type="scientific">Dictyobacter aurantiacus</name>
    <dbReference type="NCBI Taxonomy" id="1936993"/>
    <lineage>
        <taxon>Bacteria</taxon>
        <taxon>Bacillati</taxon>
        <taxon>Chloroflexota</taxon>
        <taxon>Ktedonobacteria</taxon>
        <taxon>Ktedonobacterales</taxon>
        <taxon>Dictyobacteraceae</taxon>
        <taxon>Dictyobacter</taxon>
    </lineage>
</organism>
<evidence type="ECO:0000313" key="2">
    <source>
        <dbReference type="Proteomes" id="UP000287224"/>
    </source>
</evidence>
<keyword evidence="2" id="KW-1185">Reference proteome</keyword>
<evidence type="ECO:0000313" key="1">
    <source>
        <dbReference type="EMBL" id="GCE08067.1"/>
    </source>
</evidence>
<reference evidence="2" key="1">
    <citation type="submission" date="2018-12" db="EMBL/GenBank/DDBJ databases">
        <title>Tengunoibacter tsumagoiensis gen. nov., sp. nov., Dictyobacter kobayashii sp. nov., D. alpinus sp. nov., and D. joshuensis sp. nov. and description of Dictyobacteraceae fam. nov. within the order Ktedonobacterales isolated from Tengu-no-mugimeshi.</title>
        <authorList>
            <person name="Wang C.M."/>
            <person name="Zheng Y."/>
            <person name="Sakai Y."/>
            <person name="Toyoda A."/>
            <person name="Minakuchi Y."/>
            <person name="Abe K."/>
            <person name="Yokota A."/>
            <person name="Yabe S."/>
        </authorList>
    </citation>
    <scope>NUCLEOTIDE SEQUENCE [LARGE SCALE GENOMIC DNA]</scope>
    <source>
        <strain evidence="2">S-27</strain>
    </source>
</reference>